<dbReference type="InterPro" id="IPR013325">
    <property type="entry name" value="RNA_pol_sigma_r2"/>
</dbReference>
<dbReference type="Gene3D" id="1.10.10.10">
    <property type="entry name" value="Winged helix-like DNA-binding domain superfamily/Winged helix DNA-binding domain"/>
    <property type="match status" value="1"/>
</dbReference>
<comment type="similarity">
    <text evidence="1">Belongs to the sigma-70 factor family. ECF subfamily.</text>
</comment>
<dbReference type="InterPro" id="IPR014284">
    <property type="entry name" value="RNA_pol_sigma-70_dom"/>
</dbReference>
<keyword evidence="9" id="KW-1185">Reference proteome</keyword>
<gene>
    <name evidence="8" type="ORF">BJY16_008056</name>
</gene>
<sequence>MTSGPGGDEDVGDLFDRHARAVYNHAFRLTGSWSLAEEITQRTFLTAWQRRADIRLVDGSPLPWLLVTAGHHARTEQRTLTRWRNRLLRSPTAGTEADPADDVAGRLDDERRMRAVLAAVGRLPRAEREAVALCLWSGVGYPEAAAVLGVTETAVRSRVSRARARLTRLLTESPEPTTGPPVAGPSTTGPTEPSPGSATAGPARPPTSPAVAGSVPPADARTGPLAPGRSRAAGTAGRPRPARTTLTETPEASR</sequence>
<keyword evidence="3" id="KW-0731">Sigma factor</keyword>
<dbReference type="GO" id="GO:0016987">
    <property type="term" value="F:sigma factor activity"/>
    <property type="evidence" value="ECO:0007669"/>
    <property type="project" value="UniProtKB-KW"/>
</dbReference>
<evidence type="ECO:0000256" key="2">
    <source>
        <dbReference type="ARBA" id="ARBA00023015"/>
    </source>
</evidence>
<evidence type="ECO:0000313" key="9">
    <source>
        <dbReference type="Proteomes" id="UP000546162"/>
    </source>
</evidence>
<comment type="caution">
    <text evidence="8">The sequence shown here is derived from an EMBL/GenBank/DDBJ whole genome shotgun (WGS) entry which is preliminary data.</text>
</comment>
<dbReference type="InterPro" id="IPR039425">
    <property type="entry name" value="RNA_pol_sigma-70-like"/>
</dbReference>
<dbReference type="InterPro" id="IPR013324">
    <property type="entry name" value="RNA_pol_sigma_r3/r4-like"/>
</dbReference>
<name>A0A7W7H687_9ACTN</name>
<dbReference type="PANTHER" id="PTHR43133">
    <property type="entry name" value="RNA POLYMERASE ECF-TYPE SIGMA FACTO"/>
    <property type="match status" value="1"/>
</dbReference>
<keyword evidence="4" id="KW-0804">Transcription</keyword>
<dbReference type="SUPFAM" id="SSF88659">
    <property type="entry name" value="Sigma3 and sigma4 domains of RNA polymerase sigma factors"/>
    <property type="match status" value="1"/>
</dbReference>
<dbReference type="Proteomes" id="UP000546162">
    <property type="component" value="Unassembled WGS sequence"/>
</dbReference>
<dbReference type="NCBIfam" id="TIGR02937">
    <property type="entry name" value="sigma70-ECF"/>
    <property type="match status" value="1"/>
</dbReference>
<dbReference type="InterPro" id="IPR007627">
    <property type="entry name" value="RNA_pol_sigma70_r2"/>
</dbReference>
<dbReference type="EMBL" id="JACHNB010000001">
    <property type="protein sequence ID" value="MBB4744597.1"/>
    <property type="molecule type" value="Genomic_DNA"/>
</dbReference>
<dbReference type="AlphaFoldDB" id="A0A7W7H687"/>
<dbReference type="SUPFAM" id="SSF88946">
    <property type="entry name" value="Sigma2 domain of RNA polymerase sigma factors"/>
    <property type="match status" value="1"/>
</dbReference>
<feature type="compositionally biased region" description="Low complexity" evidence="5">
    <location>
        <begin position="226"/>
        <end position="245"/>
    </location>
</feature>
<organism evidence="8 9">
    <name type="scientific">Actinoplanes octamycinicus</name>
    <dbReference type="NCBI Taxonomy" id="135948"/>
    <lineage>
        <taxon>Bacteria</taxon>
        <taxon>Bacillati</taxon>
        <taxon>Actinomycetota</taxon>
        <taxon>Actinomycetes</taxon>
        <taxon>Micromonosporales</taxon>
        <taxon>Micromonosporaceae</taxon>
        <taxon>Actinoplanes</taxon>
    </lineage>
</organism>
<evidence type="ECO:0000313" key="8">
    <source>
        <dbReference type="EMBL" id="MBB4744597.1"/>
    </source>
</evidence>
<dbReference type="InterPro" id="IPR036388">
    <property type="entry name" value="WH-like_DNA-bd_sf"/>
</dbReference>
<protein>
    <submittedName>
        <fullName evidence="8">RNA polymerase sigma-70 factor (ECF subfamily)</fullName>
    </submittedName>
</protein>
<dbReference type="Pfam" id="PF04542">
    <property type="entry name" value="Sigma70_r2"/>
    <property type="match status" value="1"/>
</dbReference>
<evidence type="ECO:0000256" key="3">
    <source>
        <dbReference type="ARBA" id="ARBA00023082"/>
    </source>
</evidence>
<dbReference type="InterPro" id="IPR013249">
    <property type="entry name" value="RNA_pol_sigma70_r4_t2"/>
</dbReference>
<evidence type="ECO:0000259" key="7">
    <source>
        <dbReference type="Pfam" id="PF08281"/>
    </source>
</evidence>
<dbReference type="Pfam" id="PF08281">
    <property type="entry name" value="Sigma70_r4_2"/>
    <property type="match status" value="1"/>
</dbReference>
<evidence type="ECO:0000259" key="6">
    <source>
        <dbReference type="Pfam" id="PF04542"/>
    </source>
</evidence>
<evidence type="ECO:0000256" key="5">
    <source>
        <dbReference type="SAM" id="MobiDB-lite"/>
    </source>
</evidence>
<dbReference type="GO" id="GO:0006352">
    <property type="term" value="P:DNA-templated transcription initiation"/>
    <property type="evidence" value="ECO:0007669"/>
    <property type="project" value="InterPro"/>
</dbReference>
<dbReference type="GO" id="GO:0003677">
    <property type="term" value="F:DNA binding"/>
    <property type="evidence" value="ECO:0007669"/>
    <property type="project" value="InterPro"/>
</dbReference>
<feature type="region of interest" description="Disordered" evidence="5">
    <location>
        <begin position="168"/>
        <end position="254"/>
    </location>
</feature>
<keyword evidence="2" id="KW-0805">Transcription regulation</keyword>
<feature type="compositionally biased region" description="Low complexity" evidence="5">
    <location>
        <begin position="184"/>
        <end position="197"/>
    </location>
</feature>
<accession>A0A7W7H687</accession>
<proteinExistence type="inferred from homology"/>
<dbReference type="Gene3D" id="1.10.1740.10">
    <property type="match status" value="1"/>
</dbReference>
<dbReference type="PANTHER" id="PTHR43133:SF25">
    <property type="entry name" value="RNA POLYMERASE SIGMA FACTOR RFAY-RELATED"/>
    <property type="match status" value="1"/>
</dbReference>
<reference evidence="8 9" key="1">
    <citation type="submission" date="2020-08" db="EMBL/GenBank/DDBJ databases">
        <title>Sequencing the genomes of 1000 actinobacteria strains.</title>
        <authorList>
            <person name="Klenk H.-P."/>
        </authorList>
    </citation>
    <scope>NUCLEOTIDE SEQUENCE [LARGE SCALE GENOMIC DNA]</scope>
    <source>
        <strain evidence="8 9">DSM 45809</strain>
    </source>
</reference>
<feature type="domain" description="RNA polymerase sigma-70 region 2" evidence="6">
    <location>
        <begin position="14"/>
        <end position="79"/>
    </location>
</feature>
<evidence type="ECO:0000256" key="4">
    <source>
        <dbReference type="ARBA" id="ARBA00023163"/>
    </source>
</evidence>
<feature type="domain" description="RNA polymerase sigma factor 70 region 4 type 2" evidence="7">
    <location>
        <begin position="114"/>
        <end position="166"/>
    </location>
</feature>
<evidence type="ECO:0000256" key="1">
    <source>
        <dbReference type="ARBA" id="ARBA00010641"/>
    </source>
</evidence>
<dbReference type="RefSeq" id="WP_260418365.1">
    <property type="nucleotide sequence ID" value="NZ_BAABFG010000005.1"/>
</dbReference>